<accession>A0A370DBX5</accession>
<feature type="chain" id="PRO_5016636835" description="Low-complexity protein" evidence="2">
    <location>
        <begin position="24"/>
        <end position="85"/>
    </location>
</feature>
<dbReference type="Proteomes" id="UP000254266">
    <property type="component" value="Unassembled WGS sequence"/>
</dbReference>
<name>A0A370DBX5_9GAMM</name>
<evidence type="ECO:0000313" key="3">
    <source>
        <dbReference type="EMBL" id="RDH82408.1"/>
    </source>
</evidence>
<organism evidence="3 4">
    <name type="scientific">endosymbiont of Galathealinum brachiosum</name>
    <dbReference type="NCBI Taxonomy" id="2200906"/>
    <lineage>
        <taxon>Bacteria</taxon>
        <taxon>Pseudomonadati</taxon>
        <taxon>Pseudomonadota</taxon>
        <taxon>Gammaproteobacteria</taxon>
        <taxon>sulfur-oxidizing symbionts</taxon>
    </lineage>
</organism>
<protein>
    <recommendedName>
        <fullName evidence="5">Low-complexity protein</fullName>
    </recommendedName>
</protein>
<feature type="compositionally biased region" description="Basic and acidic residues" evidence="1">
    <location>
        <begin position="53"/>
        <end position="79"/>
    </location>
</feature>
<evidence type="ECO:0000313" key="4">
    <source>
        <dbReference type="Proteomes" id="UP000254266"/>
    </source>
</evidence>
<evidence type="ECO:0008006" key="5">
    <source>
        <dbReference type="Google" id="ProtNLM"/>
    </source>
</evidence>
<dbReference type="EMBL" id="QFXC01000011">
    <property type="protein sequence ID" value="RDH82408.1"/>
    <property type="molecule type" value="Genomic_DNA"/>
</dbReference>
<proteinExistence type="predicted"/>
<evidence type="ECO:0000256" key="1">
    <source>
        <dbReference type="SAM" id="MobiDB-lite"/>
    </source>
</evidence>
<feature type="compositionally biased region" description="Low complexity" evidence="1">
    <location>
        <begin position="36"/>
        <end position="46"/>
    </location>
</feature>
<feature type="region of interest" description="Disordered" evidence="1">
    <location>
        <begin position="28"/>
        <end position="85"/>
    </location>
</feature>
<sequence length="85" mass="8513">MKKIISIALAALFAASLSMSVQAAENPFGMSDIDQSSKVSMSSSKCGEGKCGGGDKKKDGKCGEGKCGGDKKKEGKCGEGKCGGS</sequence>
<reference evidence="3 4" key="1">
    <citation type="journal article" date="2018" name="ISME J.">
        <title>Endosymbiont genomes yield clues of tubeworm success.</title>
        <authorList>
            <person name="Li Y."/>
            <person name="Liles M.R."/>
            <person name="Halanych K.M."/>
        </authorList>
    </citation>
    <scope>NUCLEOTIDE SEQUENCE [LARGE SCALE GENOMIC DNA]</scope>
    <source>
        <strain evidence="3">A1464</strain>
    </source>
</reference>
<gene>
    <name evidence="3" type="ORF">DIZ80_08925</name>
</gene>
<keyword evidence="4" id="KW-1185">Reference proteome</keyword>
<dbReference type="AlphaFoldDB" id="A0A370DBX5"/>
<comment type="caution">
    <text evidence="3">The sequence shown here is derived from an EMBL/GenBank/DDBJ whole genome shotgun (WGS) entry which is preliminary data.</text>
</comment>
<evidence type="ECO:0000256" key="2">
    <source>
        <dbReference type="SAM" id="SignalP"/>
    </source>
</evidence>
<keyword evidence="2" id="KW-0732">Signal</keyword>
<feature type="signal peptide" evidence="2">
    <location>
        <begin position="1"/>
        <end position="23"/>
    </location>
</feature>